<dbReference type="HOGENOM" id="CLU_2863560_0_0_9"/>
<gene>
    <name evidence="1" type="ORF">DJ90_3907</name>
    <name evidence="2" type="ORF">GNQ08_15280</name>
</gene>
<protein>
    <submittedName>
        <fullName evidence="1">Uncharacterized protein</fullName>
    </submittedName>
</protein>
<dbReference type="EMBL" id="WNZZ01000010">
    <property type="protein sequence ID" value="MUG23754.1"/>
    <property type="molecule type" value="Genomic_DNA"/>
</dbReference>
<dbReference type="Proteomes" id="UP000442469">
    <property type="component" value="Unassembled WGS sequence"/>
</dbReference>
<proteinExistence type="predicted"/>
<dbReference type="EMBL" id="JMQA01000031">
    <property type="protein sequence ID" value="KFN07833.1"/>
    <property type="molecule type" value="Genomic_DNA"/>
</dbReference>
<dbReference type="OrthoDB" id="2656770at2"/>
<evidence type="ECO:0000313" key="4">
    <source>
        <dbReference type="Proteomes" id="UP000442469"/>
    </source>
</evidence>
<dbReference type="RefSeq" id="WP_036619421.1">
    <property type="nucleotide sequence ID" value="NZ_BGML01000014.1"/>
</dbReference>
<keyword evidence="3" id="KW-1185">Reference proteome</keyword>
<comment type="caution">
    <text evidence="1">The sequence shown here is derived from an EMBL/GenBank/DDBJ whole genome shotgun (WGS) entry which is preliminary data.</text>
</comment>
<sequence>MVEGFLEMQIAVHQIQGRLEIDGESEYRKIEFGTERFLHTPEPGHRLYSEEELRQHPRRKWWFH</sequence>
<reference evidence="1 3" key="1">
    <citation type="submission" date="2014-04" db="EMBL/GenBank/DDBJ databases">
        <authorList>
            <person name="Bishop-Lilly K.A."/>
            <person name="Broomall S.M."/>
            <person name="Chain P.S."/>
            <person name="Chertkov O."/>
            <person name="Coyne S.R."/>
            <person name="Daligault H.E."/>
            <person name="Davenport K.W."/>
            <person name="Erkkila T."/>
            <person name="Frey K.G."/>
            <person name="Gibbons H.S."/>
            <person name="Gu W."/>
            <person name="Jaissle J."/>
            <person name="Johnson S.L."/>
            <person name="Koroleva G.I."/>
            <person name="Ladner J.T."/>
            <person name="Lo C.-C."/>
            <person name="Minogue T.D."/>
            <person name="Munk C."/>
            <person name="Palacios G.F."/>
            <person name="Redden C.L."/>
            <person name="Rosenzweig C.N."/>
            <person name="Scholz M.B."/>
            <person name="Teshima H."/>
            <person name="Xu Y."/>
        </authorList>
    </citation>
    <scope>NUCLEOTIDE SEQUENCE [LARGE SCALE GENOMIC DNA]</scope>
    <source>
        <strain evidence="1 3">8244</strain>
    </source>
</reference>
<evidence type="ECO:0000313" key="2">
    <source>
        <dbReference type="EMBL" id="MUG23754.1"/>
    </source>
</evidence>
<dbReference type="GeneID" id="77011205"/>
<accession>A0A090ZBM8</accession>
<evidence type="ECO:0000313" key="1">
    <source>
        <dbReference type="EMBL" id="KFN07833.1"/>
    </source>
</evidence>
<name>A0A090ZBM8_PAEMA</name>
<dbReference type="AlphaFoldDB" id="A0A090ZBM8"/>
<dbReference type="Proteomes" id="UP000029278">
    <property type="component" value="Unassembled WGS sequence"/>
</dbReference>
<evidence type="ECO:0000313" key="3">
    <source>
        <dbReference type="Proteomes" id="UP000029278"/>
    </source>
</evidence>
<dbReference type="PATRIC" id="fig|44252.3.peg.3734"/>
<reference evidence="2 4" key="2">
    <citation type="submission" date="2019-11" db="EMBL/GenBank/DDBJ databases">
        <title>Draft genome sequences of five Paenibacillus species of dairy origin.</title>
        <authorList>
            <person name="Olajide A.M."/>
            <person name="Chen S."/>
            <person name="Lapointe G."/>
        </authorList>
    </citation>
    <scope>NUCLEOTIDE SEQUENCE [LARGE SCALE GENOMIC DNA]</scope>
    <source>
        <strain evidence="2 4">3CT49</strain>
    </source>
</reference>
<organism evidence="1 3">
    <name type="scientific">Paenibacillus macerans</name>
    <name type="common">Bacillus macerans</name>
    <dbReference type="NCBI Taxonomy" id="44252"/>
    <lineage>
        <taxon>Bacteria</taxon>
        <taxon>Bacillati</taxon>
        <taxon>Bacillota</taxon>
        <taxon>Bacilli</taxon>
        <taxon>Bacillales</taxon>
        <taxon>Paenibacillaceae</taxon>
        <taxon>Paenibacillus</taxon>
    </lineage>
</organism>